<gene>
    <name evidence="1" type="ORF">POPTR_006G050600v4</name>
</gene>
<protein>
    <submittedName>
        <fullName evidence="1">Uncharacterized protein</fullName>
    </submittedName>
</protein>
<comment type="caution">
    <text evidence="1">The sequence shown here is derived from an EMBL/GenBank/DDBJ whole genome shotgun (WGS) entry which is preliminary data.</text>
</comment>
<evidence type="ECO:0000313" key="2">
    <source>
        <dbReference type="Proteomes" id="UP000006729"/>
    </source>
</evidence>
<reference evidence="1 2" key="1">
    <citation type="journal article" date="2006" name="Science">
        <title>The genome of black cottonwood, Populus trichocarpa (Torr. &amp; Gray).</title>
        <authorList>
            <person name="Tuskan G.A."/>
            <person name="Difazio S."/>
            <person name="Jansson S."/>
            <person name="Bohlmann J."/>
            <person name="Grigoriev I."/>
            <person name="Hellsten U."/>
            <person name="Putnam N."/>
            <person name="Ralph S."/>
            <person name="Rombauts S."/>
            <person name="Salamov A."/>
            <person name="Schein J."/>
            <person name="Sterck L."/>
            <person name="Aerts A."/>
            <person name="Bhalerao R.R."/>
            <person name="Bhalerao R.P."/>
            <person name="Blaudez D."/>
            <person name="Boerjan W."/>
            <person name="Brun A."/>
            <person name="Brunner A."/>
            <person name="Busov V."/>
            <person name="Campbell M."/>
            <person name="Carlson J."/>
            <person name="Chalot M."/>
            <person name="Chapman J."/>
            <person name="Chen G.L."/>
            <person name="Cooper D."/>
            <person name="Coutinho P.M."/>
            <person name="Couturier J."/>
            <person name="Covert S."/>
            <person name="Cronk Q."/>
            <person name="Cunningham R."/>
            <person name="Davis J."/>
            <person name="Degroeve S."/>
            <person name="Dejardin A."/>
            <person name="Depamphilis C."/>
            <person name="Detter J."/>
            <person name="Dirks B."/>
            <person name="Dubchak I."/>
            <person name="Duplessis S."/>
            <person name="Ehlting J."/>
            <person name="Ellis B."/>
            <person name="Gendler K."/>
            <person name="Goodstein D."/>
            <person name="Gribskov M."/>
            <person name="Grimwood J."/>
            <person name="Groover A."/>
            <person name="Gunter L."/>
            <person name="Hamberger B."/>
            <person name="Heinze B."/>
            <person name="Helariutta Y."/>
            <person name="Henrissat B."/>
            <person name="Holligan D."/>
            <person name="Holt R."/>
            <person name="Huang W."/>
            <person name="Islam-Faridi N."/>
            <person name="Jones S."/>
            <person name="Jones-Rhoades M."/>
            <person name="Jorgensen R."/>
            <person name="Joshi C."/>
            <person name="Kangasjarvi J."/>
            <person name="Karlsson J."/>
            <person name="Kelleher C."/>
            <person name="Kirkpatrick R."/>
            <person name="Kirst M."/>
            <person name="Kohler A."/>
            <person name="Kalluri U."/>
            <person name="Larimer F."/>
            <person name="Leebens-Mack J."/>
            <person name="Leple J.C."/>
            <person name="Locascio P."/>
            <person name="Lou Y."/>
            <person name="Lucas S."/>
            <person name="Martin F."/>
            <person name="Montanini B."/>
            <person name="Napoli C."/>
            <person name="Nelson D.R."/>
            <person name="Nelson C."/>
            <person name="Nieminen K."/>
            <person name="Nilsson O."/>
            <person name="Pereda V."/>
            <person name="Peter G."/>
            <person name="Philippe R."/>
            <person name="Pilate G."/>
            <person name="Poliakov A."/>
            <person name="Razumovskaya J."/>
            <person name="Richardson P."/>
            <person name="Rinaldi C."/>
            <person name="Ritland K."/>
            <person name="Rouze P."/>
            <person name="Ryaboy D."/>
            <person name="Schmutz J."/>
            <person name="Schrader J."/>
            <person name="Segerman B."/>
            <person name="Shin H."/>
            <person name="Siddiqui A."/>
            <person name="Sterky F."/>
            <person name="Terry A."/>
            <person name="Tsai C.J."/>
            <person name="Uberbacher E."/>
            <person name="Unneberg P."/>
            <person name="Vahala J."/>
            <person name="Wall K."/>
            <person name="Wessler S."/>
            <person name="Yang G."/>
            <person name="Yin T."/>
            <person name="Douglas C."/>
            <person name="Marra M."/>
            <person name="Sandberg G."/>
            <person name="Van de Peer Y."/>
            <person name="Rokhsar D."/>
        </authorList>
    </citation>
    <scope>NUCLEOTIDE SEQUENCE [LARGE SCALE GENOMIC DNA]</scope>
    <source>
        <strain evidence="2">cv. Nisqually</strain>
    </source>
</reference>
<organism evidence="1 2">
    <name type="scientific">Populus trichocarpa</name>
    <name type="common">Western balsam poplar</name>
    <name type="synonym">Populus balsamifera subsp. trichocarpa</name>
    <dbReference type="NCBI Taxonomy" id="3694"/>
    <lineage>
        <taxon>Eukaryota</taxon>
        <taxon>Viridiplantae</taxon>
        <taxon>Streptophyta</taxon>
        <taxon>Embryophyta</taxon>
        <taxon>Tracheophyta</taxon>
        <taxon>Spermatophyta</taxon>
        <taxon>Magnoliopsida</taxon>
        <taxon>eudicotyledons</taxon>
        <taxon>Gunneridae</taxon>
        <taxon>Pentapetalae</taxon>
        <taxon>rosids</taxon>
        <taxon>fabids</taxon>
        <taxon>Malpighiales</taxon>
        <taxon>Salicaceae</taxon>
        <taxon>Saliceae</taxon>
        <taxon>Populus</taxon>
    </lineage>
</organism>
<sequence length="90" mass="10017">MNQRSLHRSLLSLELKIKESIETLGGAVFPKLNWSTPKDCMDSPSGTLHCTSSSETALCCDHRTHLSMICVMPMIHAVTKPFQVLFPFLA</sequence>
<name>A0ACC0SSC3_POPTR</name>
<keyword evidence="2" id="KW-1185">Reference proteome</keyword>
<proteinExistence type="predicted"/>
<dbReference type="Proteomes" id="UP000006729">
    <property type="component" value="Chromosome 6"/>
</dbReference>
<accession>A0ACC0SSC3</accession>
<evidence type="ECO:0000313" key="1">
    <source>
        <dbReference type="EMBL" id="KAI9392139.1"/>
    </source>
</evidence>
<dbReference type="EMBL" id="CM009295">
    <property type="protein sequence ID" value="KAI9392139.1"/>
    <property type="molecule type" value="Genomic_DNA"/>
</dbReference>